<sequence>MQDFIRVYDNVLSKEFCDDFITKFNNSPFLAQGTTSGGVDLSKKNSQDLYLNQHAEYQPELQHILQSTTEKIFEYFEEHFFALIGAFGLKVYHPKTKQPVDLTVENFEEVGKPQLPVLVQQLFRLGQIQAQKYTAGEGGYPYWHSEVYPQKGHNDSLHRILLFMFYLNDVEEGGETEFYYQDKKIKPKQGSMVIAPAYFTHTHRGCIPVSNDKYIVTSWVLFNTAEQIYGA</sequence>
<dbReference type="GO" id="GO:0051213">
    <property type="term" value="F:dioxygenase activity"/>
    <property type="evidence" value="ECO:0007669"/>
    <property type="project" value="UniProtKB-KW"/>
</dbReference>
<name>A0A0A7EC88_9GAMM</name>
<evidence type="ECO:0000313" key="8">
    <source>
        <dbReference type="Proteomes" id="UP000030341"/>
    </source>
</evidence>
<feature type="domain" description="Prolyl 4-hydroxylase alpha subunit" evidence="6">
    <location>
        <begin position="3"/>
        <end position="221"/>
    </location>
</feature>
<organism evidence="7 8">
    <name type="scientific">Pseudoalteromonas piratica</name>
    <dbReference type="NCBI Taxonomy" id="1348114"/>
    <lineage>
        <taxon>Bacteria</taxon>
        <taxon>Pseudomonadati</taxon>
        <taxon>Pseudomonadota</taxon>
        <taxon>Gammaproteobacteria</taxon>
        <taxon>Alteromonadales</taxon>
        <taxon>Pseudoalteromonadaceae</taxon>
        <taxon>Pseudoalteromonas</taxon>
    </lineage>
</organism>
<dbReference type="STRING" id="1348114.OM33_02220"/>
<dbReference type="OrthoDB" id="564897at2"/>
<dbReference type="RefSeq" id="WP_038638188.1">
    <property type="nucleotide sequence ID" value="NZ_CP009888.1"/>
</dbReference>
<dbReference type="InterPro" id="IPR006620">
    <property type="entry name" value="Pro_4_hyd_alph"/>
</dbReference>
<evidence type="ECO:0000256" key="1">
    <source>
        <dbReference type="ARBA" id="ARBA00001961"/>
    </source>
</evidence>
<evidence type="ECO:0000313" key="7">
    <source>
        <dbReference type="EMBL" id="AIY64098.1"/>
    </source>
</evidence>
<dbReference type="GO" id="GO:0031418">
    <property type="term" value="F:L-ascorbic acid binding"/>
    <property type="evidence" value="ECO:0007669"/>
    <property type="project" value="InterPro"/>
</dbReference>
<keyword evidence="8" id="KW-1185">Reference proteome</keyword>
<comment type="cofactor">
    <cofactor evidence="1">
        <name>L-ascorbate</name>
        <dbReference type="ChEBI" id="CHEBI:38290"/>
    </cofactor>
</comment>
<proteinExistence type="predicted"/>
<accession>A0A0A7EC88</accession>
<dbReference type="Pfam" id="PF13640">
    <property type="entry name" value="2OG-FeII_Oxy_3"/>
    <property type="match status" value="1"/>
</dbReference>
<dbReference type="GO" id="GO:0005506">
    <property type="term" value="F:iron ion binding"/>
    <property type="evidence" value="ECO:0007669"/>
    <property type="project" value="InterPro"/>
</dbReference>
<keyword evidence="3" id="KW-0223">Dioxygenase</keyword>
<dbReference type="KEGG" id="pseo:OM33_02220"/>
<dbReference type="SMART" id="SM00702">
    <property type="entry name" value="P4Hc"/>
    <property type="match status" value="1"/>
</dbReference>
<evidence type="ECO:0000256" key="5">
    <source>
        <dbReference type="ARBA" id="ARBA00023004"/>
    </source>
</evidence>
<evidence type="ECO:0000259" key="6">
    <source>
        <dbReference type="SMART" id="SM00702"/>
    </source>
</evidence>
<dbReference type="PANTHER" id="PTHR10869">
    <property type="entry name" value="PROLYL 4-HYDROXYLASE ALPHA SUBUNIT"/>
    <property type="match status" value="1"/>
</dbReference>
<dbReference type="GO" id="GO:0016705">
    <property type="term" value="F:oxidoreductase activity, acting on paired donors, with incorporation or reduction of molecular oxygen"/>
    <property type="evidence" value="ECO:0007669"/>
    <property type="project" value="InterPro"/>
</dbReference>
<dbReference type="PANTHER" id="PTHR10869:SF246">
    <property type="entry name" value="TRANSMEMBRANE PROLYL 4-HYDROXYLASE"/>
    <property type="match status" value="1"/>
</dbReference>
<keyword evidence="2" id="KW-0479">Metal-binding</keyword>
<reference evidence="7 8" key="1">
    <citation type="submission" date="2014-11" db="EMBL/GenBank/DDBJ databases">
        <title>Complete Genome Sequence of Pseudoalteromonas sp. Strain OCN003 Isolated from Kaneohe Bay, Oahu, Hawaii.</title>
        <authorList>
            <person name="Beurmann S."/>
            <person name="Videau P."/>
            <person name="Ushijima B."/>
            <person name="Smith A.M."/>
            <person name="Aeby G.S."/>
            <person name="Callahan S.M."/>
            <person name="Belcaid M."/>
        </authorList>
    </citation>
    <scope>NUCLEOTIDE SEQUENCE [LARGE SCALE GENOMIC DNA]</scope>
    <source>
        <strain evidence="7 8">OCN003</strain>
    </source>
</reference>
<dbReference type="AlphaFoldDB" id="A0A0A7EC88"/>
<keyword evidence="4" id="KW-0560">Oxidoreductase</keyword>
<dbReference type="InterPro" id="IPR045054">
    <property type="entry name" value="P4HA-like"/>
</dbReference>
<dbReference type="eggNOG" id="COG3751">
    <property type="taxonomic scope" value="Bacteria"/>
</dbReference>
<dbReference type="HOGENOM" id="CLU_079367_1_0_6"/>
<evidence type="ECO:0000256" key="4">
    <source>
        <dbReference type="ARBA" id="ARBA00023002"/>
    </source>
</evidence>
<gene>
    <name evidence="7" type="ORF">OM33_02220</name>
</gene>
<dbReference type="InterPro" id="IPR044862">
    <property type="entry name" value="Pro_4_hyd_alph_FE2OG_OXY"/>
</dbReference>
<dbReference type="Gene3D" id="2.60.120.620">
    <property type="entry name" value="q2cbj1_9rhob like domain"/>
    <property type="match status" value="1"/>
</dbReference>
<keyword evidence="5" id="KW-0408">Iron</keyword>
<dbReference type="Proteomes" id="UP000030341">
    <property type="component" value="Chromosome 1"/>
</dbReference>
<evidence type="ECO:0000256" key="2">
    <source>
        <dbReference type="ARBA" id="ARBA00022723"/>
    </source>
</evidence>
<evidence type="ECO:0000256" key="3">
    <source>
        <dbReference type="ARBA" id="ARBA00022964"/>
    </source>
</evidence>
<dbReference type="EMBL" id="CP009888">
    <property type="protein sequence ID" value="AIY64098.1"/>
    <property type="molecule type" value="Genomic_DNA"/>
</dbReference>
<protein>
    <submittedName>
        <fullName evidence="7">Proline hydroxylase</fullName>
    </submittedName>
</protein>